<evidence type="ECO:0000256" key="1">
    <source>
        <dbReference type="ARBA" id="ARBA00022729"/>
    </source>
</evidence>
<dbReference type="OrthoDB" id="9816357at2"/>
<dbReference type="EMBL" id="FMZO01000002">
    <property type="protein sequence ID" value="SDC33382.1"/>
    <property type="molecule type" value="Genomic_DNA"/>
</dbReference>
<feature type="domain" description="Fe/B12 periplasmic-binding" evidence="2">
    <location>
        <begin position="2"/>
        <end position="242"/>
    </location>
</feature>
<proteinExistence type="predicted"/>
<sequence>MQLVSLVPSITELLYTLGLEQEVTGITKFCIHPQTWFRTKTRIGGTKTLDMAKITALQPDLIIANKEENIKEQVEALQDRFPVLVTDVNNYTEAISMIRTVGTATLRTANAAALISAIEKAFAALRIPAQKTAAYLIWKDPWMTVGGDTFISDMMQRAGFKNLYAPRRRYPVVNLPELQALAPEYLLLASEPYPFKEKHRVALQRLFPGAKILLADGTLFSWYGSRMLEAPAYFLALQKTEP</sequence>
<name>A0A1G6KQJ8_NIADE</name>
<dbReference type="STRING" id="1285928.SAMN04487894_10268"/>
<dbReference type="InterPro" id="IPR050902">
    <property type="entry name" value="ABC_Transporter_SBP"/>
</dbReference>
<dbReference type="InterPro" id="IPR054828">
    <property type="entry name" value="Vit_B12_bind_prot"/>
</dbReference>
<dbReference type="Gene3D" id="3.40.50.1980">
    <property type="entry name" value="Nitrogenase molybdenum iron protein domain"/>
    <property type="match status" value="2"/>
</dbReference>
<reference evidence="4" key="1">
    <citation type="submission" date="2016-10" db="EMBL/GenBank/DDBJ databases">
        <authorList>
            <person name="Varghese N."/>
            <person name="Submissions S."/>
        </authorList>
    </citation>
    <scope>NUCLEOTIDE SEQUENCE [LARGE SCALE GENOMIC DNA]</scope>
    <source>
        <strain evidence="4">DSM 25811 / CCM 8410 / LMG 26954 / E90</strain>
    </source>
</reference>
<dbReference type="SUPFAM" id="SSF53807">
    <property type="entry name" value="Helical backbone' metal receptor"/>
    <property type="match status" value="1"/>
</dbReference>
<dbReference type="Proteomes" id="UP000198757">
    <property type="component" value="Unassembled WGS sequence"/>
</dbReference>
<protein>
    <submittedName>
        <fullName evidence="3">Substrate-binding protein</fullName>
    </submittedName>
</protein>
<dbReference type="InterPro" id="IPR002491">
    <property type="entry name" value="ABC_transptr_periplasmic_BD"/>
</dbReference>
<dbReference type="PANTHER" id="PTHR30535">
    <property type="entry name" value="VITAMIN B12-BINDING PROTEIN"/>
    <property type="match status" value="1"/>
</dbReference>
<evidence type="ECO:0000259" key="2">
    <source>
        <dbReference type="PROSITE" id="PS50983"/>
    </source>
</evidence>
<dbReference type="PROSITE" id="PS50983">
    <property type="entry name" value="FE_B12_PBP"/>
    <property type="match status" value="1"/>
</dbReference>
<organism evidence="3 4">
    <name type="scientific">Niabella drilacis (strain DSM 25811 / CCM 8410 / CCUG 62505 / LMG 26954 / E90)</name>
    <dbReference type="NCBI Taxonomy" id="1285928"/>
    <lineage>
        <taxon>Bacteria</taxon>
        <taxon>Pseudomonadati</taxon>
        <taxon>Bacteroidota</taxon>
        <taxon>Chitinophagia</taxon>
        <taxon>Chitinophagales</taxon>
        <taxon>Chitinophagaceae</taxon>
        <taxon>Niabella</taxon>
    </lineage>
</organism>
<evidence type="ECO:0000313" key="4">
    <source>
        <dbReference type="Proteomes" id="UP000198757"/>
    </source>
</evidence>
<dbReference type="NCBIfam" id="NF038402">
    <property type="entry name" value="TroA_like"/>
    <property type="match status" value="1"/>
</dbReference>
<dbReference type="PANTHER" id="PTHR30535:SF35">
    <property type="entry name" value="PERIPLASMIC BINDING PROTEIN"/>
    <property type="match status" value="1"/>
</dbReference>
<dbReference type="Pfam" id="PF01497">
    <property type="entry name" value="Peripla_BP_2"/>
    <property type="match status" value="1"/>
</dbReference>
<evidence type="ECO:0000313" key="3">
    <source>
        <dbReference type="EMBL" id="SDC33382.1"/>
    </source>
</evidence>
<dbReference type="AlphaFoldDB" id="A0A1G6KQJ8"/>
<accession>A0A1G6KQJ8</accession>
<keyword evidence="4" id="KW-1185">Reference proteome</keyword>
<dbReference type="RefSeq" id="WP_090388702.1">
    <property type="nucleotide sequence ID" value="NZ_FMZO01000002.1"/>
</dbReference>
<keyword evidence="1" id="KW-0732">Signal</keyword>
<gene>
    <name evidence="3" type="ORF">SAMN04487894_10268</name>
</gene>